<dbReference type="GO" id="GO:0016757">
    <property type="term" value="F:glycosyltransferase activity"/>
    <property type="evidence" value="ECO:0007669"/>
    <property type="project" value="UniProtKB-KW"/>
</dbReference>
<dbReference type="GO" id="GO:0005886">
    <property type="term" value="C:plasma membrane"/>
    <property type="evidence" value="ECO:0007669"/>
    <property type="project" value="UniProtKB-SubCell"/>
</dbReference>
<dbReference type="EMBL" id="DSBT01000045">
    <property type="protein sequence ID" value="HDP76816.1"/>
    <property type="molecule type" value="Genomic_DNA"/>
</dbReference>
<protein>
    <submittedName>
        <fullName evidence="8">Glycosyltransferase</fullName>
    </submittedName>
</protein>
<feature type="transmembrane region" description="Helical" evidence="6">
    <location>
        <begin position="345"/>
        <end position="366"/>
    </location>
</feature>
<evidence type="ECO:0000256" key="6">
    <source>
        <dbReference type="SAM" id="Phobius"/>
    </source>
</evidence>
<reference evidence="8" key="1">
    <citation type="journal article" date="2020" name="mSystems">
        <title>Genome- and Community-Level Interaction Insights into Carbon Utilization and Element Cycling Functions of Hydrothermarchaeota in Hydrothermal Sediment.</title>
        <authorList>
            <person name="Zhou Z."/>
            <person name="Liu Y."/>
            <person name="Xu W."/>
            <person name="Pan J."/>
            <person name="Luo Z.H."/>
            <person name="Li M."/>
        </authorList>
    </citation>
    <scope>NUCLEOTIDE SEQUENCE [LARGE SCALE GENOMIC DNA]</scope>
    <source>
        <strain evidence="8">SpSt-1179</strain>
    </source>
</reference>
<feature type="domain" description="Glycosyltransferase 2-like" evidence="7">
    <location>
        <begin position="45"/>
        <end position="214"/>
    </location>
</feature>
<dbReference type="AlphaFoldDB" id="A0A7C1CU99"/>
<sequence length="385" mass="43055">MSSLLFQSISVALFLGMMSVISVSNAILMRKISRFEGILYGPLVSVLIPARNEEKNISKCVYSLLNQDYRNLELIVLDDNSSDATLQILESIRSESNKLRIIKGEALPEGWLGKHWACHQLAREAKGEILLFTDADTVHASSTVSQATGVMIKERTDLLTAIVKERTDTLGELITIPFMIHSVFSIFPLVIAYGKRFKSLAVTSGQFMMFRRLSYLSIGGHEAVKDHGVDDISLGRLIKKAGMKWRLYDASDLVECKMYGGFKAAYLGFLKNYFSLFDYRILPAAFVWGWMLTLDFFPLIVALLFIFGAAIPESAGILSLISLTLSFGMWLLASVKFSLRPLAIFLYPLITLISSIIGFHSIIVHLCGATKWKGRVLVKKKSRLF</sequence>
<keyword evidence="2" id="KW-1003">Cell membrane</keyword>
<keyword evidence="6" id="KW-0812">Transmembrane</keyword>
<dbReference type="Proteomes" id="UP000886198">
    <property type="component" value="Unassembled WGS sequence"/>
</dbReference>
<comment type="caution">
    <text evidence="8">The sequence shown here is derived from an EMBL/GenBank/DDBJ whole genome shotgun (WGS) entry which is preliminary data.</text>
</comment>
<proteinExistence type="predicted"/>
<feature type="transmembrane region" description="Helical" evidence="6">
    <location>
        <begin position="315"/>
        <end position="333"/>
    </location>
</feature>
<dbReference type="InterPro" id="IPR029044">
    <property type="entry name" value="Nucleotide-diphossugar_trans"/>
</dbReference>
<dbReference type="SUPFAM" id="SSF53448">
    <property type="entry name" value="Nucleotide-diphospho-sugar transferases"/>
    <property type="match status" value="1"/>
</dbReference>
<dbReference type="CDD" id="cd06423">
    <property type="entry name" value="CESA_like"/>
    <property type="match status" value="1"/>
</dbReference>
<comment type="subcellular location">
    <subcellularLocation>
        <location evidence="1">Cell membrane</location>
    </subcellularLocation>
</comment>
<evidence type="ECO:0000256" key="1">
    <source>
        <dbReference type="ARBA" id="ARBA00004236"/>
    </source>
</evidence>
<dbReference type="PANTHER" id="PTHR43646:SF2">
    <property type="entry name" value="GLYCOSYLTRANSFERASE 2-LIKE DOMAIN-CONTAINING PROTEIN"/>
    <property type="match status" value="1"/>
</dbReference>
<name>A0A7C1CU99_9BACT</name>
<dbReference type="Gene3D" id="3.90.550.10">
    <property type="entry name" value="Spore Coat Polysaccharide Biosynthesis Protein SpsA, Chain A"/>
    <property type="match status" value="1"/>
</dbReference>
<dbReference type="Pfam" id="PF00535">
    <property type="entry name" value="Glycos_transf_2"/>
    <property type="match status" value="1"/>
</dbReference>
<evidence type="ECO:0000256" key="2">
    <source>
        <dbReference type="ARBA" id="ARBA00022475"/>
    </source>
</evidence>
<organism evidence="8">
    <name type="scientific">Mesotoga infera</name>
    <dbReference type="NCBI Taxonomy" id="1236046"/>
    <lineage>
        <taxon>Bacteria</taxon>
        <taxon>Thermotogati</taxon>
        <taxon>Thermotogota</taxon>
        <taxon>Thermotogae</taxon>
        <taxon>Kosmotogales</taxon>
        <taxon>Kosmotogaceae</taxon>
        <taxon>Mesotoga</taxon>
    </lineage>
</organism>
<accession>A0A7C1CU99</accession>
<keyword evidence="5 6" id="KW-0472">Membrane</keyword>
<feature type="transmembrane region" description="Helical" evidence="6">
    <location>
        <begin position="173"/>
        <end position="194"/>
    </location>
</feature>
<evidence type="ECO:0000256" key="3">
    <source>
        <dbReference type="ARBA" id="ARBA00022676"/>
    </source>
</evidence>
<evidence type="ECO:0000256" key="5">
    <source>
        <dbReference type="ARBA" id="ARBA00023136"/>
    </source>
</evidence>
<evidence type="ECO:0000256" key="4">
    <source>
        <dbReference type="ARBA" id="ARBA00022679"/>
    </source>
</evidence>
<feature type="transmembrane region" description="Helical" evidence="6">
    <location>
        <begin position="281"/>
        <end position="309"/>
    </location>
</feature>
<dbReference type="PANTHER" id="PTHR43646">
    <property type="entry name" value="GLYCOSYLTRANSFERASE"/>
    <property type="match status" value="1"/>
</dbReference>
<evidence type="ECO:0000313" key="8">
    <source>
        <dbReference type="EMBL" id="HDP76816.1"/>
    </source>
</evidence>
<keyword evidence="3" id="KW-0328">Glycosyltransferase</keyword>
<dbReference type="InterPro" id="IPR001173">
    <property type="entry name" value="Glyco_trans_2-like"/>
</dbReference>
<keyword evidence="4" id="KW-0808">Transferase</keyword>
<evidence type="ECO:0000259" key="7">
    <source>
        <dbReference type="Pfam" id="PF00535"/>
    </source>
</evidence>
<gene>
    <name evidence="8" type="ORF">ENN47_01240</name>
</gene>
<keyword evidence="6" id="KW-1133">Transmembrane helix</keyword>